<dbReference type="GO" id="GO:0016779">
    <property type="term" value="F:nucleotidyltransferase activity"/>
    <property type="evidence" value="ECO:0007669"/>
    <property type="project" value="UniProtKB-ARBA"/>
</dbReference>
<dbReference type="PANTHER" id="PTHR43777:SF1">
    <property type="entry name" value="MOLYBDENUM COFACTOR CYTIDYLYLTRANSFERASE"/>
    <property type="match status" value="1"/>
</dbReference>
<evidence type="ECO:0000313" key="3">
    <source>
        <dbReference type="EMBL" id="PMR76592.1"/>
    </source>
</evidence>
<keyword evidence="4" id="KW-1185">Reference proteome</keyword>
<evidence type="ECO:0000259" key="2">
    <source>
        <dbReference type="Pfam" id="PF12804"/>
    </source>
</evidence>
<dbReference type="EMBL" id="PNRF01000012">
    <property type="protein sequence ID" value="PMR76592.1"/>
    <property type="molecule type" value="Genomic_DNA"/>
</dbReference>
<dbReference type="Proteomes" id="UP000235803">
    <property type="component" value="Unassembled WGS sequence"/>
</dbReference>
<accession>A0A2N7U831</accession>
<proteinExistence type="predicted"/>
<name>A0A2N7U831_9GAMM</name>
<gene>
    <name evidence="3" type="ORF">C1H69_06030</name>
</gene>
<comment type="caution">
    <text evidence="3">The sequence shown here is derived from an EMBL/GenBank/DDBJ whole genome shotgun (WGS) entry which is preliminary data.</text>
</comment>
<dbReference type="Pfam" id="PF12804">
    <property type="entry name" value="NTP_transf_3"/>
    <property type="match status" value="1"/>
</dbReference>
<dbReference type="Gene3D" id="3.90.550.10">
    <property type="entry name" value="Spore Coat Polysaccharide Biosynthesis Protein SpsA, Chain A"/>
    <property type="match status" value="1"/>
</dbReference>
<dbReference type="OrthoDB" id="5298023at2"/>
<evidence type="ECO:0000313" key="4">
    <source>
        <dbReference type="Proteomes" id="UP000235803"/>
    </source>
</evidence>
<dbReference type="InterPro" id="IPR029044">
    <property type="entry name" value="Nucleotide-diphossugar_trans"/>
</dbReference>
<feature type="domain" description="MobA-like NTP transferase" evidence="2">
    <location>
        <begin position="8"/>
        <end position="168"/>
    </location>
</feature>
<dbReference type="SUPFAM" id="SSF53448">
    <property type="entry name" value="Nucleotide-diphospho-sugar transferases"/>
    <property type="match status" value="1"/>
</dbReference>
<dbReference type="PANTHER" id="PTHR43777">
    <property type="entry name" value="MOLYBDENUM COFACTOR CYTIDYLYLTRANSFERASE"/>
    <property type="match status" value="1"/>
</dbReference>
<reference evidence="3 4" key="1">
    <citation type="submission" date="2018-01" db="EMBL/GenBank/DDBJ databases">
        <title>Halomonas endophytica sp. nov., isolated from storage liquid in the stems of Populus euphratica.</title>
        <authorList>
            <person name="Chen C."/>
        </authorList>
    </citation>
    <scope>NUCLEOTIDE SEQUENCE [LARGE SCALE GENOMIC DNA]</scope>
    <source>
        <strain evidence="3 4">MC28</strain>
    </source>
</reference>
<dbReference type="RefSeq" id="WP_102652496.1">
    <property type="nucleotide sequence ID" value="NZ_PNRF01000012.1"/>
</dbReference>
<dbReference type="InterPro" id="IPR025877">
    <property type="entry name" value="MobA-like_NTP_Trfase"/>
</dbReference>
<dbReference type="AlphaFoldDB" id="A0A2N7U831"/>
<sequence>MPSDSVAALVLAAGRARRFGNDKRCASLPARGMLLAATLATLRPHFGEIRVVLGIEDDPAHLGIAKDIGTIVAVAETAEQGMGASLAAGIHALRAESQALAVAVMLGDMPWVSRESFALLCTQASDRAIVRPFYRGQGGHPVLFGRCFWGSLEQLTGDEGARSVVCRHRDACIEVEVQDPGVVQDVDRPADLDWAGGSGR</sequence>
<keyword evidence="1" id="KW-0460">Magnesium</keyword>
<evidence type="ECO:0000256" key="1">
    <source>
        <dbReference type="ARBA" id="ARBA00022842"/>
    </source>
</evidence>
<protein>
    <recommendedName>
        <fullName evidence="2">MobA-like NTP transferase domain-containing protein</fullName>
    </recommendedName>
</protein>
<organism evidence="3 4">
    <name type="scientific">Billgrantia endophytica</name>
    <dbReference type="NCBI Taxonomy" id="2033802"/>
    <lineage>
        <taxon>Bacteria</taxon>
        <taxon>Pseudomonadati</taxon>
        <taxon>Pseudomonadota</taxon>
        <taxon>Gammaproteobacteria</taxon>
        <taxon>Oceanospirillales</taxon>
        <taxon>Halomonadaceae</taxon>
        <taxon>Billgrantia</taxon>
    </lineage>
</organism>
<dbReference type="CDD" id="cd04182">
    <property type="entry name" value="GT_2_like_f"/>
    <property type="match status" value="1"/>
</dbReference>